<accession>A0ABV7J5J3</accession>
<feature type="domain" description="Transglutaminase-like" evidence="1">
    <location>
        <begin position="78"/>
        <end position="152"/>
    </location>
</feature>
<comment type="caution">
    <text evidence="2">The sequence shown here is derived from an EMBL/GenBank/DDBJ whole genome shotgun (WGS) entry which is preliminary data.</text>
</comment>
<organism evidence="2 3">
    <name type="scientific">Marinicella sediminis</name>
    <dbReference type="NCBI Taxonomy" id="1792834"/>
    <lineage>
        <taxon>Bacteria</taxon>
        <taxon>Pseudomonadati</taxon>
        <taxon>Pseudomonadota</taxon>
        <taxon>Gammaproteobacteria</taxon>
        <taxon>Lysobacterales</taxon>
        <taxon>Marinicellaceae</taxon>
        <taxon>Marinicella</taxon>
    </lineage>
</organism>
<evidence type="ECO:0000313" key="2">
    <source>
        <dbReference type="EMBL" id="MFC3193224.1"/>
    </source>
</evidence>
<dbReference type="PANTHER" id="PTHR33490">
    <property type="entry name" value="BLR5614 PROTEIN-RELATED"/>
    <property type="match status" value="1"/>
</dbReference>
<dbReference type="Gene3D" id="3.10.620.30">
    <property type="match status" value="1"/>
</dbReference>
<dbReference type="SUPFAM" id="SSF54001">
    <property type="entry name" value="Cysteine proteinases"/>
    <property type="match status" value="1"/>
</dbReference>
<name>A0ABV7J5J3_9GAMM</name>
<evidence type="ECO:0000313" key="3">
    <source>
        <dbReference type="Proteomes" id="UP001595533"/>
    </source>
</evidence>
<dbReference type="InterPro" id="IPR002931">
    <property type="entry name" value="Transglutaminase-like"/>
</dbReference>
<reference evidence="3" key="1">
    <citation type="journal article" date="2019" name="Int. J. Syst. Evol. Microbiol.">
        <title>The Global Catalogue of Microorganisms (GCM) 10K type strain sequencing project: providing services to taxonomists for standard genome sequencing and annotation.</title>
        <authorList>
            <consortium name="The Broad Institute Genomics Platform"/>
            <consortium name="The Broad Institute Genome Sequencing Center for Infectious Disease"/>
            <person name="Wu L."/>
            <person name="Ma J."/>
        </authorList>
    </citation>
    <scope>NUCLEOTIDE SEQUENCE [LARGE SCALE GENOMIC DNA]</scope>
    <source>
        <strain evidence="3">KCTC 42953</strain>
    </source>
</reference>
<keyword evidence="3" id="KW-1185">Reference proteome</keyword>
<proteinExistence type="predicted"/>
<dbReference type="Proteomes" id="UP001595533">
    <property type="component" value="Unassembled WGS sequence"/>
</dbReference>
<evidence type="ECO:0000259" key="1">
    <source>
        <dbReference type="SMART" id="SM00460"/>
    </source>
</evidence>
<dbReference type="SMART" id="SM00460">
    <property type="entry name" value="TGc"/>
    <property type="match status" value="1"/>
</dbReference>
<gene>
    <name evidence="2" type="ORF">ACFODZ_03105</name>
</gene>
<dbReference type="PANTHER" id="PTHR33490:SF3">
    <property type="entry name" value="CONSERVED INTEGRAL MEMBRANE PROTEIN"/>
    <property type="match status" value="1"/>
</dbReference>
<protein>
    <submittedName>
        <fullName evidence="2">Transglutaminase family protein</fullName>
    </submittedName>
</protein>
<dbReference type="RefSeq" id="WP_232781829.1">
    <property type="nucleotide sequence ID" value="NZ_JBHRTS010000002.1"/>
</dbReference>
<dbReference type="EMBL" id="JBHRTS010000002">
    <property type="protein sequence ID" value="MFC3193224.1"/>
    <property type="molecule type" value="Genomic_DNA"/>
</dbReference>
<sequence>MQTKKMNKIDGGTEAINKIYTSSTEILDYENLSIQNLIKSRAWMKLNEYEKIGAAYTYVRDEVKFGYNISDDIPASKVLIDGYGQCNTKGNLLMALLRGLGIPCRFHGFTIDQKLQKGAIPGYIFWLAPKYIIHSWVEVFYEGQWINLEGFILDQSYLSAIQAKFSSEKGSFCGYGVATTRLSNPEVDWQGKDTYIQKEGIHDDYGVYDSPDDFYSEVGTNLSGIKKWLYERLIRHLINRNVMRIRG</sequence>
<dbReference type="Pfam" id="PF01841">
    <property type="entry name" value="Transglut_core"/>
    <property type="match status" value="1"/>
</dbReference>
<dbReference type="InterPro" id="IPR038765">
    <property type="entry name" value="Papain-like_cys_pep_sf"/>
</dbReference>